<feature type="domain" description="MoaB/Mog" evidence="1">
    <location>
        <begin position="5"/>
        <end position="186"/>
    </location>
</feature>
<dbReference type="InterPro" id="IPR001453">
    <property type="entry name" value="MoaB/Mog_dom"/>
</dbReference>
<dbReference type="PANTHER" id="PTHR13939">
    <property type="entry name" value="NICOTINAMIDE-NUCLEOTIDE AMIDOHYDROLASE PNCC"/>
    <property type="match status" value="1"/>
</dbReference>
<dbReference type="InterPro" id="IPR036425">
    <property type="entry name" value="MoaB/Mog-like_dom_sf"/>
</dbReference>
<dbReference type="Gene3D" id="3.40.980.10">
    <property type="entry name" value="MoaB/Mog-like domain"/>
    <property type="match status" value="1"/>
</dbReference>
<evidence type="ECO:0000313" key="3">
    <source>
        <dbReference type="Proteomes" id="UP001208689"/>
    </source>
</evidence>
<gene>
    <name evidence="2" type="ORF">NEF87_001577</name>
</gene>
<organism evidence="2 3">
    <name type="scientific">Candidatus Lokiarchaeum ossiferum</name>
    <dbReference type="NCBI Taxonomy" id="2951803"/>
    <lineage>
        <taxon>Archaea</taxon>
        <taxon>Promethearchaeati</taxon>
        <taxon>Promethearchaeota</taxon>
        <taxon>Promethearchaeia</taxon>
        <taxon>Promethearchaeales</taxon>
        <taxon>Promethearchaeaceae</taxon>
        <taxon>Candidatus Lokiarchaeum</taxon>
    </lineage>
</organism>
<dbReference type="Proteomes" id="UP001208689">
    <property type="component" value="Chromosome"/>
</dbReference>
<sequence>MIQCEIILTGNELLVGKIADTNGKWIIDQIVPLGIQVSQITIIPDNLEIISSTFRSALDRKPNYIFVSGGLGPTFDDMTILGISNVLYPPLNLIENKQSVLMMKERYETRYPDLSFDKLIQERPYLLKMAMMPEGCISLSNSEGTAPGVRFPPSITNGHTTIIAMPGIPKELHSIFSVHILPELRQISSDQHFYQGGFVFQNIGESKFTQKVYELKDQYPSLWIKTHPRKSELGHWELELHITATSGESDIFDKLKEVYSLLKQHVIQAHGIIVSENLPNRS</sequence>
<name>A0ABY6HSC5_9ARCH</name>
<reference evidence="2" key="1">
    <citation type="submission" date="2022-09" db="EMBL/GenBank/DDBJ databases">
        <title>Actin cytoskeleton and complex cell architecture in an #Asgard archaeon.</title>
        <authorList>
            <person name="Ponce Toledo R.I."/>
            <person name="Schleper C."/>
            <person name="Rodrigues Oliveira T."/>
            <person name="Wollweber F."/>
            <person name="Xu J."/>
            <person name="Rittmann S."/>
            <person name="Klingl A."/>
            <person name="Pilhofer M."/>
        </authorList>
    </citation>
    <scope>NUCLEOTIDE SEQUENCE</scope>
    <source>
        <strain evidence="2">B-35</strain>
    </source>
</reference>
<dbReference type="InterPro" id="IPR050101">
    <property type="entry name" value="CinA"/>
</dbReference>
<evidence type="ECO:0000259" key="1">
    <source>
        <dbReference type="SMART" id="SM00852"/>
    </source>
</evidence>
<evidence type="ECO:0000313" key="2">
    <source>
        <dbReference type="EMBL" id="UYP45292.1"/>
    </source>
</evidence>
<dbReference type="CDD" id="cd00885">
    <property type="entry name" value="cinA"/>
    <property type="match status" value="1"/>
</dbReference>
<protein>
    <recommendedName>
        <fullName evidence="1">MoaB/Mog domain-containing protein</fullName>
    </recommendedName>
</protein>
<keyword evidence="3" id="KW-1185">Reference proteome</keyword>
<proteinExistence type="predicted"/>
<accession>A0ABY6HSC5</accession>
<dbReference type="SUPFAM" id="SSF53218">
    <property type="entry name" value="Molybdenum cofactor biosynthesis proteins"/>
    <property type="match status" value="1"/>
</dbReference>
<dbReference type="PANTHER" id="PTHR13939:SF0">
    <property type="entry name" value="NMN AMIDOHYDROLASE-LIKE PROTEIN YFAY"/>
    <property type="match status" value="1"/>
</dbReference>
<dbReference type="SMART" id="SM00852">
    <property type="entry name" value="MoCF_biosynth"/>
    <property type="match status" value="1"/>
</dbReference>
<dbReference type="Pfam" id="PF00994">
    <property type="entry name" value="MoCF_biosynth"/>
    <property type="match status" value="1"/>
</dbReference>
<dbReference type="EMBL" id="CP104013">
    <property type="protein sequence ID" value="UYP45292.1"/>
    <property type="molecule type" value="Genomic_DNA"/>
</dbReference>